<dbReference type="Gene3D" id="3.10.120.10">
    <property type="entry name" value="Cytochrome b5-like heme/steroid binding domain"/>
    <property type="match status" value="1"/>
</dbReference>
<sequence length="482" mass="52427">MDEPNLHLMATDAQTLAAALGALVLLAFVAVKYTASKVLEARIEKFQASASTPATEKTAEYGWLHGKRCLVTGGNGFLGRHVAEGLLRHGCAVRVVDLAPSTDLAKVDFVQCDLREKDQVANAFAGATFDVVFHCATPSPFSKNTTLLMQVNVEGTRNVLDACEQFKVDRFLFVSSAGVAYEAIDQMNVNEAAPVPTAFRDDYCRTKFLAEELVLKRNSPSLRTIAIRPHGMFGPREAHYMPSLLAAAKAGTTKYQVGTGHNRVDMTYVGNVVHALLLAADTLAPGAKSAGQSYFITNDAPVSLWDTIGHILMAMGYNPPSIAVPYGLCMLAAATGLAPVSTAKLPMLGQHHYYSCEKAKRDFGYAPLYSVEEGLTLTLATFKDARGPHSFEQFKPAYLTREYRKYTRAEVATHNKETDAWIIVKDKVFDITEYVEDHPGGLSILNDVGGDATVGFYGPQHPPTVAEHILEYLIGEIDDTEA</sequence>
<dbReference type="InterPro" id="IPR018506">
    <property type="entry name" value="Cyt_B5_heme-BS"/>
</dbReference>
<dbReference type="VEuPathDB" id="FungiDB:SDRG_12879"/>
<dbReference type="GO" id="GO:0016616">
    <property type="term" value="F:oxidoreductase activity, acting on the CH-OH group of donors, NAD or NADP as acceptor"/>
    <property type="evidence" value="ECO:0007669"/>
    <property type="project" value="InterPro"/>
</dbReference>
<dbReference type="eggNOG" id="KOG0537">
    <property type="taxonomic scope" value="Eukaryota"/>
</dbReference>
<dbReference type="OMA" id="LTYGECD"/>
<dbReference type="Gene3D" id="3.40.50.720">
    <property type="entry name" value="NAD(P)-binding Rossmann-like Domain"/>
    <property type="match status" value="1"/>
</dbReference>
<comment type="similarity">
    <text evidence="1">Belongs to the 3-beta-HSD family.</text>
</comment>
<dbReference type="GeneID" id="19953606"/>
<evidence type="ECO:0000259" key="7">
    <source>
        <dbReference type="PROSITE" id="PS50255"/>
    </source>
</evidence>
<dbReference type="AlphaFoldDB" id="T0Q4A5"/>
<evidence type="ECO:0000256" key="4">
    <source>
        <dbReference type="ARBA" id="ARBA00023002"/>
    </source>
</evidence>
<dbReference type="PANTHER" id="PTHR43245">
    <property type="entry name" value="BIFUNCTIONAL POLYMYXIN RESISTANCE PROTEIN ARNA"/>
    <property type="match status" value="1"/>
</dbReference>
<dbReference type="InterPro" id="IPR036291">
    <property type="entry name" value="NAD(P)-bd_dom_sf"/>
</dbReference>
<dbReference type="PROSITE" id="PS00191">
    <property type="entry name" value="CYTOCHROME_B5_1"/>
    <property type="match status" value="1"/>
</dbReference>
<dbReference type="STRING" id="1156394.T0Q4A5"/>
<dbReference type="PANTHER" id="PTHR43245:SF51">
    <property type="entry name" value="SHORT CHAIN DEHYDROGENASE_REDUCTASE FAMILY 42E, MEMBER 2"/>
    <property type="match status" value="1"/>
</dbReference>
<gene>
    <name evidence="8" type="ORF">SDRG_12879</name>
</gene>
<comment type="similarity">
    <text evidence="6">Belongs to the cytochrome b5 family.</text>
</comment>
<dbReference type="OrthoDB" id="260519at2759"/>
<evidence type="ECO:0000256" key="5">
    <source>
        <dbReference type="ARBA" id="ARBA00023004"/>
    </source>
</evidence>
<dbReference type="InParanoid" id="T0Q4A5"/>
<dbReference type="InterPro" id="IPR001199">
    <property type="entry name" value="Cyt_B5-like_heme/steroid-bd"/>
</dbReference>
<dbReference type="Pfam" id="PF01073">
    <property type="entry name" value="3Beta_HSD"/>
    <property type="match status" value="1"/>
</dbReference>
<dbReference type="GO" id="GO:0006694">
    <property type="term" value="P:steroid biosynthetic process"/>
    <property type="evidence" value="ECO:0007669"/>
    <property type="project" value="InterPro"/>
</dbReference>
<name>T0Q4A5_SAPDV</name>
<dbReference type="SMART" id="SM01117">
    <property type="entry name" value="Cyt-b5"/>
    <property type="match status" value="1"/>
</dbReference>
<dbReference type="InterPro" id="IPR057326">
    <property type="entry name" value="KR_dom"/>
</dbReference>
<organism evidence="8 9">
    <name type="scientific">Saprolegnia diclina (strain VS20)</name>
    <dbReference type="NCBI Taxonomy" id="1156394"/>
    <lineage>
        <taxon>Eukaryota</taxon>
        <taxon>Sar</taxon>
        <taxon>Stramenopiles</taxon>
        <taxon>Oomycota</taxon>
        <taxon>Saprolegniomycetes</taxon>
        <taxon>Saprolegniales</taxon>
        <taxon>Saprolegniaceae</taxon>
        <taxon>Saprolegnia</taxon>
    </lineage>
</organism>
<dbReference type="SUPFAM" id="SSF51735">
    <property type="entry name" value="NAD(P)-binding Rossmann-fold domains"/>
    <property type="match status" value="1"/>
</dbReference>
<evidence type="ECO:0000256" key="3">
    <source>
        <dbReference type="ARBA" id="ARBA00022723"/>
    </source>
</evidence>
<dbReference type="PROSITE" id="PS50255">
    <property type="entry name" value="CYTOCHROME_B5_2"/>
    <property type="match status" value="1"/>
</dbReference>
<dbReference type="EMBL" id="JH767184">
    <property type="protein sequence ID" value="EQC29416.1"/>
    <property type="molecule type" value="Genomic_DNA"/>
</dbReference>
<evidence type="ECO:0000313" key="9">
    <source>
        <dbReference type="Proteomes" id="UP000030762"/>
    </source>
</evidence>
<reference evidence="8 9" key="1">
    <citation type="submission" date="2012-04" db="EMBL/GenBank/DDBJ databases">
        <title>The Genome Sequence of Saprolegnia declina VS20.</title>
        <authorList>
            <consortium name="The Broad Institute Genome Sequencing Platform"/>
            <person name="Russ C."/>
            <person name="Nusbaum C."/>
            <person name="Tyler B."/>
            <person name="van West P."/>
            <person name="Dieguez-Uribeondo J."/>
            <person name="de Bruijn I."/>
            <person name="Tripathy S."/>
            <person name="Jiang R."/>
            <person name="Young S.K."/>
            <person name="Zeng Q."/>
            <person name="Gargeya S."/>
            <person name="Fitzgerald M."/>
            <person name="Haas B."/>
            <person name="Abouelleil A."/>
            <person name="Alvarado L."/>
            <person name="Arachchi H.M."/>
            <person name="Berlin A."/>
            <person name="Chapman S.B."/>
            <person name="Goldberg J."/>
            <person name="Griggs A."/>
            <person name="Gujja S."/>
            <person name="Hansen M."/>
            <person name="Howarth C."/>
            <person name="Imamovic A."/>
            <person name="Larimer J."/>
            <person name="McCowen C."/>
            <person name="Montmayeur A."/>
            <person name="Murphy C."/>
            <person name="Neiman D."/>
            <person name="Pearson M."/>
            <person name="Priest M."/>
            <person name="Roberts A."/>
            <person name="Saif S."/>
            <person name="Shea T."/>
            <person name="Sisk P."/>
            <person name="Sykes S."/>
            <person name="Wortman J."/>
            <person name="Nusbaum C."/>
            <person name="Birren B."/>
        </authorList>
    </citation>
    <scope>NUCLEOTIDE SEQUENCE [LARGE SCALE GENOMIC DNA]</scope>
    <source>
        <strain evidence="8 9">VS20</strain>
    </source>
</reference>
<keyword evidence="2 6" id="KW-0349">Heme</keyword>
<dbReference type="SUPFAM" id="SSF55856">
    <property type="entry name" value="Cytochrome b5-like heme/steroid binding domain"/>
    <property type="match status" value="1"/>
</dbReference>
<dbReference type="RefSeq" id="XP_008617183.1">
    <property type="nucleotide sequence ID" value="XM_008618961.1"/>
</dbReference>
<keyword evidence="9" id="KW-1185">Reference proteome</keyword>
<protein>
    <recommendedName>
        <fullName evidence="7">Cytochrome b5 heme-binding domain-containing protein</fullName>
    </recommendedName>
</protein>
<dbReference type="InterPro" id="IPR050177">
    <property type="entry name" value="Lipid_A_modif_metabolic_enz"/>
</dbReference>
<dbReference type="eggNOG" id="KOG1430">
    <property type="taxonomic scope" value="Eukaryota"/>
</dbReference>
<accession>T0Q4A5</accession>
<keyword evidence="3 6" id="KW-0479">Metal-binding</keyword>
<dbReference type="Proteomes" id="UP000030762">
    <property type="component" value="Unassembled WGS sequence"/>
</dbReference>
<proteinExistence type="inferred from homology"/>
<feature type="domain" description="Cytochrome b5 heme-binding" evidence="7">
    <location>
        <begin position="403"/>
        <end position="478"/>
    </location>
</feature>
<keyword evidence="5 6" id="KW-0408">Iron</keyword>
<dbReference type="InterPro" id="IPR036400">
    <property type="entry name" value="Cyt_B5-like_heme/steroid_sf"/>
</dbReference>
<dbReference type="Pfam" id="PF00173">
    <property type="entry name" value="Cyt-b5"/>
    <property type="match status" value="1"/>
</dbReference>
<evidence type="ECO:0000313" key="8">
    <source>
        <dbReference type="EMBL" id="EQC29416.1"/>
    </source>
</evidence>
<keyword evidence="4" id="KW-0560">Oxidoreductase</keyword>
<dbReference type="SMART" id="SM00822">
    <property type="entry name" value="PKS_KR"/>
    <property type="match status" value="1"/>
</dbReference>
<dbReference type="GO" id="GO:0020037">
    <property type="term" value="F:heme binding"/>
    <property type="evidence" value="ECO:0007669"/>
    <property type="project" value="UniProtKB-UniRule"/>
</dbReference>
<evidence type="ECO:0000256" key="2">
    <source>
        <dbReference type="ARBA" id="ARBA00022617"/>
    </source>
</evidence>
<dbReference type="GO" id="GO:0046872">
    <property type="term" value="F:metal ion binding"/>
    <property type="evidence" value="ECO:0007669"/>
    <property type="project" value="UniProtKB-UniRule"/>
</dbReference>
<evidence type="ECO:0000256" key="1">
    <source>
        <dbReference type="ARBA" id="ARBA00009219"/>
    </source>
</evidence>
<dbReference type="InterPro" id="IPR002225">
    <property type="entry name" value="3Beta_OHSteriod_DH/Estase"/>
</dbReference>
<evidence type="ECO:0000256" key="6">
    <source>
        <dbReference type="RuleBase" id="RU362121"/>
    </source>
</evidence>